<comment type="caution">
    <text evidence="7">The sequence shown here is derived from an EMBL/GenBank/DDBJ whole genome shotgun (WGS) entry which is preliminary data.</text>
</comment>
<dbReference type="SUPFAM" id="SSF53137">
    <property type="entry name" value="Translational machinery components"/>
    <property type="match status" value="1"/>
</dbReference>
<sequence length="179" mass="19995">MKVIRKRRAQGVTDYKKRLTLLKGGLPRVVIRRSNRGIRMQIAEYEVNGDKILATANSNELSKFGWMPKRNTPTAYLTGVLLAKKAKGIESKEFVLDIGLYRPSKASILFAAAKGAMDSGMGIRGNIEFDEKRIFGHHISDYSKKLGNESVEFSTYRKKGLDVGSMEALVNKVKEAITK</sequence>
<dbReference type="AlphaFoldDB" id="T1B0J4"/>
<dbReference type="InterPro" id="IPR057267">
    <property type="entry name" value="Rbsml_uL18_arch"/>
</dbReference>
<organism evidence="7">
    <name type="scientific">mine drainage metagenome</name>
    <dbReference type="NCBI Taxonomy" id="410659"/>
    <lineage>
        <taxon>unclassified sequences</taxon>
        <taxon>metagenomes</taxon>
        <taxon>ecological metagenomes</taxon>
    </lineage>
</organism>
<dbReference type="GO" id="GO:0006412">
    <property type="term" value="P:translation"/>
    <property type="evidence" value="ECO:0007669"/>
    <property type="project" value="InterPro"/>
</dbReference>
<dbReference type="HAMAP" id="MF_01337_A">
    <property type="entry name" value="Ribosomal_uL18_A"/>
    <property type="match status" value="1"/>
</dbReference>
<dbReference type="PANTHER" id="PTHR23410:SF12">
    <property type="entry name" value="LARGE RIBOSOMAL SUBUNIT PROTEIN UL18"/>
    <property type="match status" value="1"/>
</dbReference>
<keyword evidence="3" id="KW-0694">RNA-binding</keyword>
<keyword evidence="4 7" id="KW-0689">Ribosomal protein</keyword>
<proteinExistence type="inferred from homology"/>
<dbReference type="NCBIfam" id="NF006342">
    <property type="entry name" value="PRK08569.1"/>
    <property type="match status" value="1"/>
</dbReference>
<evidence type="ECO:0000256" key="5">
    <source>
        <dbReference type="ARBA" id="ARBA00023274"/>
    </source>
</evidence>
<accession>T1B0J4</accession>
<evidence type="ECO:0000256" key="1">
    <source>
        <dbReference type="ARBA" id="ARBA00007116"/>
    </source>
</evidence>
<evidence type="ECO:0000313" key="7">
    <source>
        <dbReference type="EMBL" id="EQD66371.1"/>
    </source>
</evidence>
<name>T1B0J4_9ZZZZ</name>
<reference evidence="7" key="1">
    <citation type="submission" date="2013-08" db="EMBL/GenBank/DDBJ databases">
        <authorList>
            <person name="Mendez C."/>
            <person name="Richter M."/>
            <person name="Ferrer M."/>
            <person name="Sanchez J."/>
        </authorList>
    </citation>
    <scope>NUCLEOTIDE SEQUENCE</scope>
</reference>
<reference evidence="7" key="2">
    <citation type="journal article" date="2014" name="ISME J.">
        <title>Microbial stratification in low pH oxic and suboxic macroscopic growths along an acid mine drainage.</title>
        <authorList>
            <person name="Mendez-Garcia C."/>
            <person name="Mesa V."/>
            <person name="Sprenger R.R."/>
            <person name="Richter M."/>
            <person name="Diez M.S."/>
            <person name="Solano J."/>
            <person name="Bargiela R."/>
            <person name="Golyshina O.V."/>
            <person name="Manteca A."/>
            <person name="Ramos J.L."/>
            <person name="Gallego J.R."/>
            <person name="Llorente I."/>
            <person name="Martins Dos Santos V.A."/>
            <person name="Jensen O.N."/>
            <person name="Pelaez A.I."/>
            <person name="Sanchez J."/>
            <person name="Ferrer M."/>
        </authorList>
    </citation>
    <scope>NUCLEOTIDE SEQUENCE</scope>
</reference>
<evidence type="ECO:0000256" key="6">
    <source>
        <dbReference type="ARBA" id="ARBA00035496"/>
    </source>
</evidence>
<comment type="similarity">
    <text evidence="1">Belongs to the universal ribosomal protein uL18 family.</text>
</comment>
<dbReference type="EMBL" id="AUZZ01000895">
    <property type="protein sequence ID" value="EQD66371.1"/>
    <property type="molecule type" value="Genomic_DNA"/>
</dbReference>
<dbReference type="PANTHER" id="PTHR23410">
    <property type="entry name" value="RIBOSOMAL PROTEIN L5-RELATED"/>
    <property type="match status" value="1"/>
</dbReference>
<dbReference type="GO" id="GO:0003735">
    <property type="term" value="F:structural constituent of ribosome"/>
    <property type="evidence" value="ECO:0007669"/>
    <property type="project" value="InterPro"/>
</dbReference>
<dbReference type="GO" id="GO:0022625">
    <property type="term" value="C:cytosolic large ribosomal subunit"/>
    <property type="evidence" value="ECO:0007669"/>
    <property type="project" value="TreeGrafter"/>
</dbReference>
<dbReference type="GO" id="GO:0000027">
    <property type="term" value="P:ribosomal large subunit assembly"/>
    <property type="evidence" value="ECO:0007669"/>
    <property type="project" value="TreeGrafter"/>
</dbReference>
<keyword evidence="2" id="KW-0699">rRNA-binding</keyword>
<evidence type="ECO:0000256" key="2">
    <source>
        <dbReference type="ARBA" id="ARBA00022730"/>
    </source>
</evidence>
<dbReference type="CDD" id="cd00432">
    <property type="entry name" value="Ribosomal_L18_L5e"/>
    <property type="match status" value="1"/>
</dbReference>
<gene>
    <name evidence="7" type="ORF">B2A_01199</name>
</gene>
<keyword evidence="5" id="KW-0687">Ribonucleoprotein</keyword>
<dbReference type="Gene3D" id="3.30.420.100">
    <property type="match status" value="1"/>
</dbReference>
<dbReference type="GO" id="GO:0008097">
    <property type="term" value="F:5S rRNA binding"/>
    <property type="evidence" value="ECO:0007669"/>
    <property type="project" value="InterPro"/>
</dbReference>
<evidence type="ECO:0000256" key="3">
    <source>
        <dbReference type="ARBA" id="ARBA00022884"/>
    </source>
</evidence>
<dbReference type="InterPro" id="IPR005485">
    <property type="entry name" value="Rbsml_uL18_euk_arch"/>
</dbReference>
<evidence type="ECO:0000256" key="4">
    <source>
        <dbReference type="ARBA" id="ARBA00022980"/>
    </source>
</evidence>
<dbReference type="Pfam" id="PF17144">
    <property type="entry name" value="Ribosomal_L5e"/>
    <property type="match status" value="1"/>
</dbReference>
<dbReference type="InterPro" id="IPR057268">
    <property type="entry name" value="Ribosomal_L18"/>
</dbReference>
<protein>
    <recommendedName>
        <fullName evidence="6">50S ribosomal protein L18</fullName>
    </recommendedName>
</protein>